<protein>
    <submittedName>
        <fullName evidence="2">Uncharacterized protein</fullName>
    </submittedName>
</protein>
<dbReference type="Proteomes" id="UP001310386">
    <property type="component" value="Unassembled WGS sequence"/>
</dbReference>
<name>A0ABU5ZG66_9BACL</name>
<proteinExistence type="predicted"/>
<evidence type="ECO:0000256" key="1">
    <source>
        <dbReference type="SAM" id="MobiDB-lite"/>
    </source>
</evidence>
<sequence>MPDRNDSYSDSDNNGQRRAKERGGEHRSGRLSGFKNSTSEGGAYPTEYTSRIEEEQEPKE</sequence>
<accession>A0ABU5ZG66</accession>
<dbReference type="EMBL" id="JAYJLD010000004">
    <property type="protein sequence ID" value="MEB3100847.1"/>
    <property type="molecule type" value="Genomic_DNA"/>
</dbReference>
<comment type="caution">
    <text evidence="2">The sequence shown here is derived from an EMBL/GenBank/DDBJ whole genome shotgun (WGS) entry which is preliminary data.</text>
</comment>
<gene>
    <name evidence="2" type="ORF">VF724_04150</name>
</gene>
<evidence type="ECO:0000313" key="3">
    <source>
        <dbReference type="Proteomes" id="UP001310386"/>
    </source>
</evidence>
<dbReference type="RefSeq" id="WP_371752962.1">
    <property type="nucleotide sequence ID" value="NZ_JAYJLD010000004.1"/>
</dbReference>
<feature type="compositionally biased region" description="Basic and acidic residues" evidence="1">
    <location>
        <begin position="50"/>
        <end position="60"/>
    </location>
</feature>
<evidence type="ECO:0000313" key="2">
    <source>
        <dbReference type="EMBL" id="MEB3100847.1"/>
    </source>
</evidence>
<feature type="region of interest" description="Disordered" evidence="1">
    <location>
        <begin position="1"/>
        <end position="60"/>
    </location>
</feature>
<organism evidence="2 3">
    <name type="scientific">Ferviditalea candida</name>
    <dbReference type="NCBI Taxonomy" id="3108399"/>
    <lineage>
        <taxon>Bacteria</taxon>
        <taxon>Bacillati</taxon>
        <taxon>Bacillota</taxon>
        <taxon>Bacilli</taxon>
        <taxon>Bacillales</taxon>
        <taxon>Paenibacillaceae</taxon>
        <taxon>Ferviditalea</taxon>
    </lineage>
</organism>
<keyword evidence="3" id="KW-1185">Reference proteome</keyword>
<reference evidence="2" key="1">
    <citation type="submission" date="2023-12" db="EMBL/GenBank/DDBJ databases">
        <title>Fervidustalea candida gen. nov., sp. nov., a novel member of the family Paenibacillaceae isolated from a geothermal area.</title>
        <authorList>
            <person name="Li W.-J."/>
            <person name="Jiao J.-Y."/>
            <person name="Chen Y."/>
        </authorList>
    </citation>
    <scope>NUCLEOTIDE SEQUENCE</scope>
    <source>
        <strain evidence="2">SYSU GA230002</strain>
    </source>
</reference>